<dbReference type="GO" id="GO:0045134">
    <property type="term" value="F:UDP phosphatase activity"/>
    <property type="evidence" value="ECO:0007669"/>
    <property type="project" value="TreeGrafter"/>
</dbReference>
<dbReference type="GO" id="GO:0006256">
    <property type="term" value="P:UDP catabolic process"/>
    <property type="evidence" value="ECO:0007669"/>
    <property type="project" value="TreeGrafter"/>
</dbReference>
<name>A0AAV5RX97_MAUHU</name>
<evidence type="ECO:0000256" key="4">
    <source>
        <dbReference type="PIRSR" id="PIRSR600407-2"/>
    </source>
</evidence>
<dbReference type="PANTHER" id="PTHR11782">
    <property type="entry name" value="ADENOSINE/GUANOSINE DIPHOSPHATASE"/>
    <property type="match status" value="1"/>
</dbReference>
<keyword evidence="4" id="KW-0547">Nucleotide-binding</keyword>
<accession>A0AAV5RX97</accession>
<evidence type="ECO:0000256" key="6">
    <source>
        <dbReference type="SAM" id="MobiDB-lite"/>
    </source>
</evidence>
<protein>
    <submittedName>
        <fullName evidence="8">Apyrase</fullName>
    </submittedName>
</protein>
<proteinExistence type="inferred from homology"/>
<evidence type="ECO:0000256" key="3">
    <source>
        <dbReference type="PIRSR" id="PIRSR600407-1"/>
    </source>
</evidence>
<reference evidence="8 9" key="1">
    <citation type="journal article" date="2023" name="Elife">
        <title>Identification of key yeast species and microbe-microbe interactions impacting larval growth of Drosophila in the wild.</title>
        <authorList>
            <person name="Mure A."/>
            <person name="Sugiura Y."/>
            <person name="Maeda R."/>
            <person name="Honda K."/>
            <person name="Sakurai N."/>
            <person name="Takahashi Y."/>
            <person name="Watada M."/>
            <person name="Katoh T."/>
            <person name="Gotoh A."/>
            <person name="Gotoh Y."/>
            <person name="Taniguchi I."/>
            <person name="Nakamura K."/>
            <person name="Hayashi T."/>
            <person name="Katayama T."/>
            <person name="Uemura T."/>
            <person name="Hattori Y."/>
        </authorList>
    </citation>
    <scope>NUCLEOTIDE SEQUENCE [LARGE SCALE GENOMIC DNA]</scope>
    <source>
        <strain evidence="8 9">KH-74</strain>
    </source>
</reference>
<feature type="compositionally biased region" description="Polar residues" evidence="6">
    <location>
        <begin position="615"/>
        <end position="627"/>
    </location>
</feature>
<dbReference type="PROSITE" id="PS01238">
    <property type="entry name" value="GDA1_CD39_NTPASE"/>
    <property type="match status" value="1"/>
</dbReference>
<dbReference type="Gene3D" id="3.30.420.150">
    <property type="entry name" value="Exopolyphosphatase. Domain 2"/>
    <property type="match status" value="1"/>
</dbReference>
<dbReference type="CDD" id="cd24039">
    <property type="entry name" value="ASKHA_NBD_YND1-like"/>
    <property type="match status" value="1"/>
</dbReference>
<organism evidence="8 9">
    <name type="scientific">Maudiozyma humilis</name>
    <name type="common">Sour dough yeast</name>
    <name type="synonym">Kazachstania humilis</name>
    <dbReference type="NCBI Taxonomy" id="51915"/>
    <lineage>
        <taxon>Eukaryota</taxon>
        <taxon>Fungi</taxon>
        <taxon>Dikarya</taxon>
        <taxon>Ascomycota</taxon>
        <taxon>Saccharomycotina</taxon>
        <taxon>Saccharomycetes</taxon>
        <taxon>Saccharomycetales</taxon>
        <taxon>Saccharomycetaceae</taxon>
        <taxon>Maudiozyma</taxon>
    </lineage>
</organism>
<keyword evidence="2 5" id="KW-0378">Hydrolase</keyword>
<keyword evidence="7" id="KW-0472">Membrane</keyword>
<dbReference type="GO" id="GO:0005524">
    <property type="term" value="F:ATP binding"/>
    <property type="evidence" value="ECO:0007669"/>
    <property type="project" value="UniProtKB-KW"/>
</dbReference>
<evidence type="ECO:0000256" key="7">
    <source>
        <dbReference type="SAM" id="Phobius"/>
    </source>
</evidence>
<gene>
    <name evidence="8" type="ORF">DAKH74_028460</name>
</gene>
<keyword evidence="4" id="KW-0067">ATP-binding</keyword>
<dbReference type="GO" id="GO:0004382">
    <property type="term" value="F:GDP phosphatase activity"/>
    <property type="evidence" value="ECO:0007669"/>
    <property type="project" value="TreeGrafter"/>
</dbReference>
<keyword evidence="9" id="KW-1185">Reference proteome</keyword>
<dbReference type="Gene3D" id="3.30.420.40">
    <property type="match status" value="1"/>
</dbReference>
<dbReference type="Proteomes" id="UP001377567">
    <property type="component" value="Unassembled WGS sequence"/>
</dbReference>
<evidence type="ECO:0000313" key="9">
    <source>
        <dbReference type="Proteomes" id="UP001377567"/>
    </source>
</evidence>
<dbReference type="PANTHER" id="PTHR11782:SF121">
    <property type="entry name" value="NUCLEOSIDE-DIPHOSPHATASE MIG-23"/>
    <property type="match status" value="1"/>
</dbReference>
<feature type="region of interest" description="Disordered" evidence="6">
    <location>
        <begin position="552"/>
        <end position="574"/>
    </location>
</feature>
<comment type="similarity">
    <text evidence="1 5">Belongs to the GDA1/CD39 NTPase family.</text>
</comment>
<evidence type="ECO:0000256" key="1">
    <source>
        <dbReference type="ARBA" id="ARBA00009283"/>
    </source>
</evidence>
<feature type="transmembrane region" description="Helical" evidence="7">
    <location>
        <begin position="500"/>
        <end position="517"/>
    </location>
</feature>
<sequence length="644" mass="72380">MFAGIEQEDCYGIVIDAGSSGSRLHIFKWTDPSTFDALKHPTERLKSVPKIEQSKDWTFKVSPGLSSYEHKTNKAFSQHIHPLLKKAEKIIPSNKLKDTPVFVHATAGMRLIPEKKRNAILHDVCSNIQKSTKFKMVDCSSQVQIIDGETEGIYGWIGLNYLLGNFDNYNMYAKDHFTVGFMDMGGASAQIAFVPSNKDEVERYKSDISTVYLRSMNGDTQEWDVFVSTWLGFGANQARARYLAQLVNALPENTNNYDDDDFRTRVISDPCMPKGCKTKFKFKDTKFDVTGLGDFDQCSKSIYPLLLKNIPCSEDHCLFNGVHTPGIDFSKDKFVGISEFWYTPNDVFNLGGEYSFEKFSARVKEFCNTDWDTIERKSENGEYNGIPEDFLKEACFKSNWIINVLHEGFEFPHENHKSSNGNDDGENYPMFQSLDKVTDIDLSWTLGRIVLYASGMIGVSQNSKTVGIEPSARSAKAQGSSFNPGFINGHKSTIQGSGRIIPIIFVFVFLGLVSYLIKMKKLSNMTSRLHQFQQVGSRFRYKMSEIRSRLQDMGGFESTPDLEAGNGTMSRSRSLRNPLSLLKSKSMFNLDSPKHKAGIAQSSPDLDDGRPLSDGLQSSQSSANMRPSFSMADFSKFQNDDSIA</sequence>
<keyword evidence="7" id="KW-1133">Transmembrane helix</keyword>
<dbReference type="Pfam" id="PF01150">
    <property type="entry name" value="GDA1_CD39"/>
    <property type="match status" value="1"/>
</dbReference>
<dbReference type="GO" id="GO:0005794">
    <property type="term" value="C:Golgi apparatus"/>
    <property type="evidence" value="ECO:0007669"/>
    <property type="project" value="TreeGrafter"/>
</dbReference>
<feature type="region of interest" description="Disordered" evidence="6">
    <location>
        <begin position="594"/>
        <end position="644"/>
    </location>
</feature>
<keyword evidence="7" id="KW-0812">Transmembrane</keyword>
<dbReference type="EMBL" id="BTGD01000008">
    <property type="protein sequence ID" value="GMM56230.1"/>
    <property type="molecule type" value="Genomic_DNA"/>
</dbReference>
<evidence type="ECO:0000256" key="2">
    <source>
        <dbReference type="ARBA" id="ARBA00022801"/>
    </source>
</evidence>
<dbReference type="GO" id="GO:0016020">
    <property type="term" value="C:membrane"/>
    <property type="evidence" value="ECO:0007669"/>
    <property type="project" value="TreeGrafter"/>
</dbReference>
<feature type="active site" description="Proton acceptor" evidence="3">
    <location>
        <position position="151"/>
    </location>
</feature>
<dbReference type="GO" id="GO:0017111">
    <property type="term" value="F:ribonucleoside triphosphate phosphatase activity"/>
    <property type="evidence" value="ECO:0007669"/>
    <property type="project" value="TreeGrafter"/>
</dbReference>
<comment type="caution">
    <text evidence="8">The sequence shown here is derived from an EMBL/GenBank/DDBJ whole genome shotgun (WGS) entry which is preliminary data.</text>
</comment>
<evidence type="ECO:0000256" key="5">
    <source>
        <dbReference type="RuleBase" id="RU003833"/>
    </source>
</evidence>
<dbReference type="GO" id="GO:0046036">
    <property type="term" value="P:CTP metabolic process"/>
    <property type="evidence" value="ECO:0007669"/>
    <property type="project" value="TreeGrafter"/>
</dbReference>
<evidence type="ECO:0000313" key="8">
    <source>
        <dbReference type="EMBL" id="GMM56230.1"/>
    </source>
</evidence>
<dbReference type="AlphaFoldDB" id="A0AAV5RX97"/>
<dbReference type="InterPro" id="IPR000407">
    <property type="entry name" value="GDA1_CD39_NTPase"/>
</dbReference>
<feature type="binding site" evidence="4">
    <location>
        <begin position="186"/>
        <end position="190"/>
    </location>
    <ligand>
        <name>ATP</name>
        <dbReference type="ChEBI" id="CHEBI:30616"/>
    </ligand>
</feature>